<organism evidence="2 3">
    <name type="scientific">Pseudomonas flexibilis</name>
    <dbReference type="NCBI Taxonomy" id="706570"/>
    <lineage>
        <taxon>Bacteria</taxon>
        <taxon>Pseudomonadati</taxon>
        <taxon>Pseudomonadota</taxon>
        <taxon>Gammaproteobacteria</taxon>
        <taxon>Pseudomonadales</taxon>
        <taxon>Pseudomonadaceae</taxon>
        <taxon>Pseudomonas</taxon>
    </lineage>
</organism>
<proteinExistence type="predicted"/>
<dbReference type="InterPro" id="IPR052732">
    <property type="entry name" value="Cell-binding_unc_protein"/>
</dbReference>
<evidence type="ECO:0000313" key="2">
    <source>
        <dbReference type="EMBL" id="SIQ06138.1"/>
    </source>
</evidence>
<dbReference type="Proteomes" id="UP000186079">
    <property type="component" value="Unassembled WGS sequence"/>
</dbReference>
<accession>A0A1N6PP08</accession>
<gene>
    <name evidence="2" type="ORF">SAMN05421672_102246</name>
</gene>
<evidence type="ECO:0000259" key="1">
    <source>
        <dbReference type="Pfam" id="PF01636"/>
    </source>
</evidence>
<protein>
    <recommendedName>
        <fullName evidence="1">Aminoglycoside phosphotransferase domain-containing protein</fullName>
    </recommendedName>
</protein>
<dbReference type="Pfam" id="PF01636">
    <property type="entry name" value="APH"/>
    <property type="match status" value="1"/>
</dbReference>
<dbReference type="RefSeq" id="WP_065365665.1">
    <property type="nucleotide sequence ID" value="NZ_FTMC01000002.1"/>
</dbReference>
<sequence>MNGQREVIDFLCNPRSHGPGPGVVERIDTHGSLIVLYGDRAYKLKRAVTYASLDFRSLASRARACRAELALNRRTAPTLYLGVSAITRQADGRLAFDGPGSVLDWVVVMRRFPQEALFDRMAGAGTLAMDLAEQLGAEIARFHNSADRLPEHGGVEGIRLAIEENHRELLGHPDLLPSAPVQALYRASLQALDRQADCLEQRRRDGRVRRCHGDLRLANICLFEGRPTLFDGIEFSERLNCIDVLYDLSFVLMDLHFRQLPRHAEQLLARYRAQRDEAEDCQPLPLFFALRAALRAFTLAGSAKRQSEPRIARLKARQARSLLRLARVSLELPPLRLTQARQRQC</sequence>
<dbReference type="InterPro" id="IPR011009">
    <property type="entry name" value="Kinase-like_dom_sf"/>
</dbReference>
<dbReference type="PANTHER" id="PTHR43883">
    <property type="entry name" value="SLR0207 PROTEIN"/>
    <property type="match status" value="1"/>
</dbReference>
<feature type="domain" description="Aminoglycoside phosphotransferase" evidence="1">
    <location>
        <begin position="99"/>
        <end position="277"/>
    </location>
</feature>
<dbReference type="EMBL" id="FTMC01000002">
    <property type="protein sequence ID" value="SIQ06138.1"/>
    <property type="molecule type" value="Genomic_DNA"/>
</dbReference>
<name>A0A1N6PP08_9PSED</name>
<dbReference type="PANTHER" id="PTHR43883:SF1">
    <property type="entry name" value="GLUCONOKINASE"/>
    <property type="match status" value="1"/>
</dbReference>
<dbReference type="InterPro" id="IPR002575">
    <property type="entry name" value="Aminoglycoside_PTrfase"/>
</dbReference>
<reference evidence="2 3" key="1">
    <citation type="submission" date="2017-01" db="EMBL/GenBank/DDBJ databases">
        <authorList>
            <person name="Mah S.A."/>
            <person name="Swanson W.J."/>
            <person name="Moy G.W."/>
            <person name="Vacquier V.D."/>
        </authorList>
    </citation>
    <scope>NUCLEOTIDE SEQUENCE [LARGE SCALE GENOMIC DNA]</scope>
    <source>
        <strain evidence="2 3">ATCC 29606</strain>
    </source>
</reference>
<dbReference type="SUPFAM" id="SSF56112">
    <property type="entry name" value="Protein kinase-like (PK-like)"/>
    <property type="match status" value="1"/>
</dbReference>
<dbReference type="Gene3D" id="3.90.1200.10">
    <property type="match status" value="1"/>
</dbReference>
<dbReference type="AlphaFoldDB" id="A0A1N6PP08"/>
<evidence type="ECO:0000313" key="3">
    <source>
        <dbReference type="Proteomes" id="UP000186079"/>
    </source>
</evidence>